<evidence type="ECO:0000256" key="1">
    <source>
        <dbReference type="ARBA" id="ARBA00001541"/>
    </source>
</evidence>
<dbReference type="Gene3D" id="3.30.450.20">
    <property type="entry name" value="PAS domain"/>
    <property type="match status" value="3"/>
</dbReference>
<dbReference type="SUPFAM" id="SSF53335">
    <property type="entry name" value="S-adenosyl-L-methionine-dependent methyltransferases"/>
    <property type="match status" value="1"/>
</dbReference>
<dbReference type="PROSITE" id="PS50112">
    <property type="entry name" value="PAS"/>
    <property type="match status" value="1"/>
</dbReference>
<proteinExistence type="predicted"/>
<dbReference type="PRINTS" id="PR00996">
    <property type="entry name" value="CHERMTFRASE"/>
</dbReference>
<dbReference type="InterPro" id="IPR013656">
    <property type="entry name" value="PAS_4"/>
</dbReference>
<evidence type="ECO:0000256" key="2">
    <source>
        <dbReference type="ARBA" id="ARBA00012534"/>
    </source>
</evidence>
<protein>
    <recommendedName>
        <fullName evidence="2">protein-glutamate O-methyltransferase</fullName>
        <ecNumber evidence="2">2.1.1.80</ecNumber>
    </recommendedName>
</protein>
<dbReference type="SUPFAM" id="SSF55785">
    <property type="entry name" value="PYP-like sensor domain (PAS domain)"/>
    <property type="match status" value="3"/>
</dbReference>
<organism evidence="9 10">
    <name type="scientific">Belnapia mucosa</name>
    <dbReference type="NCBI Taxonomy" id="2804532"/>
    <lineage>
        <taxon>Bacteria</taxon>
        <taxon>Pseudomonadati</taxon>
        <taxon>Pseudomonadota</taxon>
        <taxon>Alphaproteobacteria</taxon>
        <taxon>Acetobacterales</taxon>
        <taxon>Roseomonadaceae</taxon>
        <taxon>Belnapia</taxon>
    </lineage>
</organism>
<dbReference type="Proteomes" id="UP000606490">
    <property type="component" value="Unassembled WGS sequence"/>
</dbReference>
<evidence type="ECO:0000256" key="4">
    <source>
        <dbReference type="ARBA" id="ARBA00022679"/>
    </source>
</evidence>
<evidence type="ECO:0000313" key="9">
    <source>
        <dbReference type="EMBL" id="MBL6458459.1"/>
    </source>
</evidence>
<dbReference type="EC" id="2.1.1.80" evidence="2"/>
<evidence type="ECO:0000256" key="6">
    <source>
        <dbReference type="SAM" id="MobiDB-lite"/>
    </source>
</evidence>
<dbReference type="SMART" id="SM00091">
    <property type="entry name" value="PAS"/>
    <property type="match status" value="3"/>
</dbReference>
<sequence length="754" mass="85909">MTTGIEPSEPEFEALIRYIQESRGVDFRGYKRTSLRRRVLRRMEQVSAESFAAYHGFLEVHPQEFIELLDTVLINVTSFFRDAEAWEALRAEAIPSLLLRGAGDPAVPIRIWSAGCASGEEPYSLAMLFAEALGLEEFSRRVKIYATDLDEDALRIARQATYTPRDVEGVPPDLLARYFERTTNHYVVERELRKCVIFGRHNIVHDAPISRIDLLVCRNLLIYLESETQAQVLPRLHYGLADDGIMFLGKAETQLARSRLFKAVDLKHRIFRKVPQEWRRNQGGSLTLAGQSSGGRNPRMLPLQLRLLETVADASTTAYLAVDPEGLLVFINAAARRMLEVGEADLGRPFHDLPISYRPAELRSRIEEAARLGRPIRIEHQEYHRPPTEPIRLTIEVTPLHERDGQRYAVLLGFTDTTRLFTLQQELEAAQESLETTIEELQSANEELETTNEELQSTNEELETTNEELQSTNEELETMNEELRSANEELETANEEMRVQAEETGEYRRYSESILRSIDAGIVVLDHDLCIRSWNRASENAWGLRAEEVLGRDFLDLDIGLRVGRLRPDLLRVLAGETPLASLTLDAVDRRGRQLTSRIRLSPLLYEARPPRGVVLIVEDVTETAREQEYTRYLGRIIGQSLNSVYFLDPDTLRFLLINRGAEEKLGYSITQLRQVPITDLMRGVSPEALKALIQPLIAGEQAEVVFETVMRARDGREYPAEICLQHFAREHPPILVAMVHDISDRRRLESAAD</sequence>
<dbReference type="SMART" id="SM00138">
    <property type="entry name" value="MeTrc"/>
    <property type="match status" value="1"/>
</dbReference>
<dbReference type="SUPFAM" id="SSF47757">
    <property type="entry name" value="Chemotaxis receptor methyltransferase CheR, N-terminal domain"/>
    <property type="match status" value="1"/>
</dbReference>
<gene>
    <name evidence="9" type="ORF">JMJ55_24280</name>
</gene>
<comment type="caution">
    <text evidence="9">The sequence shown here is derived from an EMBL/GenBank/DDBJ whole genome shotgun (WGS) entry which is preliminary data.</text>
</comment>
<dbReference type="InterPro" id="IPR035965">
    <property type="entry name" value="PAS-like_dom_sf"/>
</dbReference>
<dbReference type="PANTHER" id="PTHR24422">
    <property type="entry name" value="CHEMOTAXIS PROTEIN METHYLTRANSFERASE"/>
    <property type="match status" value="1"/>
</dbReference>
<feature type="domain" description="CheR-type methyltransferase" evidence="8">
    <location>
        <begin position="1"/>
        <end position="253"/>
    </location>
</feature>
<dbReference type="InterPro" id="IPR029063">
    <property type="entry name" value="SAM-dependent_MTases_sf"/>
</dbReference>
<dbReference type="InterPro" id="IPR022641">
    <property type="entry name" value="CheR_N"/>
</dbReference>
<dbReference type="RefSeq" id="WP_202828201.1">
    <property type="nucleotide sequence ID" value="NZ_JAEUXJ010000015.1"/>
</dbReference>
<feature type="domain" description="PAS" evidence="7">
    <location>
        <begin position="507"/>
        <end position="555"/>
    </location>
</feature>
<name>A0ABS1V9W7_9PROT</name>
<dbReference type="InterPro" id="IPR022642">
    <property type="entry name" value="CheR_C"/>
</dbReference>
<dbReference type="PANTHER" id="PTHR24422:SF10">
    <property type="entry name" value="CHEMOTAXIS PROTEIN METHYLTRANSFERASE 2"/>
    <property type="match status" value="1"/>
</dbReference>
<dbReference type="InterPro" id="IPR050903">
    <property type="entry name" value="Bact_Chemotaxis_MeTrfase"/>
</dbReference>
<dbReference type="EMBL" id="JAEUXJ010000015">
    <property type="protein sequence ID" value="MBL6458459.1"/>
    <property type="molecule type" value="Genomic_DNA"/>
</dbReference>
<dbReference type="Pfam" id="PF08448">
    <property type="entry name" value="PAS_4"/>
    <property type="match status" value="2"/>
</dbReference>
<evidence type="ECO:0000256" key="5">
    <source>
        <dbReference type="ARBA" id="ARBA00022691"/>
    </source>
</evidence>
<feature type="region of interest" description="Disordered" evidence="6">
    <location>
        <begin position="446"/>
        <end position="466"/>
    </location>
</feature>
<evidence type="ECO:0000259" key="7">
    <source>
        <dbReference type="PROSITE" id="PS50112"/>
    </source>
</evidence>
<dbReference type="PROSITE" id="PS50123">
    <property type="entry name" value="CHER"/>
    <property type="match status" value="1"/>
</dbReference>
<dbReference type="NCBIfam" id="TIGR00229">
    <property type="entry name" value="sensory_box"/>
    <property type="match status" value="2"/>
</dbReference>
<dbReference type="InterPro" id="IPR000014">
    <property type="entry name" value="PAS"/>
</dbReference>
<dbReference type="Pfam" id="PF13426">
    <property type="entry name" value="PAS_9"/>
    <property type="match status" value="1"/>
</dbReference>
<dbReference type="Gene3D" id="3.40.50.150">
    <property type="entry name" value="Vaccinia Virus protein VP39"/>
    <property type="match status" value="1"/>
</dbReference>
<dbReference type="Pfam" id="PF01739">
    <property type="entry name" value="CheR"/>
    <property type="match status" value="1"/>
</dbReference>
<dbReference type="InterPro" id="IPR036804">
    <property type="entry name" value="CheR_N_sf"/>
</dbReference>
<evidence type="ECO:0000259" key="8">
    <source>
        <dbReference type="PROSITE" id="PS50123"/>
    </source>
</evidence>
<keyword evidence="10" id="KW-1185">Reference proteome</keyword>
<keyword evidence="5" id="KW-0949">S-adenosyl-L-methionine</keyword>
<dbReference type="Gene3D" id="1.10.155.10">
    <property type="entry name" value="Chemotaxis receptor methyltransferase CheR, N-terminal domain"/>
    <property type="match status" value="1"/>
</dbReference>
<evidence type="ECO:0000313" key="10">
    <source>
        <dbReference type="Proteomes" id="UP000606490"/>
    </source>
</evidence>
<dbReference type="CDD" id="cd00130">
    <property type="entry name" value="PAS"/>
    <property type="match status" value="3"/>
</dbReference>
<evidence type="ECO:0000256" key="3">
    <source>
        <dbReference type="ARBA" id="ARBA00022603"/>
    </source>
</evidence>
<comment type="catalytic activity">
    <reaction evidence="1">
        <text>L-glutamyl-[protein] + S-adenosyl-L-methionine = [protein]-L-glutamate 5-O-methyl ester + S-adenosyl-L-homocysteine</text>
        <dbReference type="Rhea" id="RHEA:24452"/>
        <dbReference type="Rhea" id="RHEA-COMP:10208"/>
        <dbReference type="Rhea" id="RHEA-COMP:10311"/>
        <dbReference type="ChEBI" id="CHEBI:29973"/>
        <dbReference type="ChEBI" id="CHEBI:57856"/>
        <dbReference type="ChEBI" id="CHEBI:59789"/>
        <dbReference type="ChEBI" id="CHEBI:82795"/>
        <dbReference type="EC" id="2.1.1.80"/>
    </reaction>
</comment>
<reference evidence="9 10" key="1">
    <citation type="submission" date="2021-01" db="EMBL/GenBank/DDBJ databases">
        <title>Belnapia mucosa sp. nov. and Belnapia arida sp. nov., isolated from the Tabernas Desert (Almeria, Spain).</title>
        <authorList>
            <person name="Molina-Menor E."/>
            <person name="Vidal-Verdu A."/>
            <person name="Calonge A."/>
            <person name="Satari L."/>
            <person name="Pereto Magraner J."/>
            <person name="Porcar Miralles M."/>
        </authorList>
    </citation>
    <scope>NUCLEOTIDE SEQUENCE [LARGE SCALE GENOMIC DNA]</scope>
    <source>
        <strain evidence="9 10">T6</strain>
    </source>
</reference>
<keyword evidence="3" id="KW-0489">Methyltransferase</keyword>
<keyword evidence="4" id="KW-0808">Transferase</keyword>
<dbReference type="Pfam" id="PF03705">
    <property type="entry name" value="CheR_N"/>
    <property type="match status" value="1"/>
</dbReference>
<dbReference type="InterPro" id="IPR000780">
    <property type="entry name" value="CheR_MeTrfase"/>
</dbReference>
<accession>A0ABS1V9W7</accession>